<dbReference type="SUPFAM" id="SSF48452">
    <property type="entry name" value="TPR-like"/>
    <property type="match status" value="1"/>
</dbReference>
<dbReference type="HOGENOM" id="CLU_948647_0_0_2"/>
<organism evidence="1 2">
    <name type="scientific">Archaeoglobus sulfaticallidus PM70-1</name>
    <dbReference type="NCBI Taxonomy" id="387631"/>
    <lineage>
        <taxon>Archaea</taxon>
        <taxon>Methanobacteriati</taxon>
        <taxon>Methanobacteriota</taxon>
        <taxon>Archaeoglobi</taxon>
        <taxon>Archaeoglobales</taxon>
        <taxon>Archaeoglobaceae</taxon>
        <taxon>Archaeoglobus</taxon>
    </lineage>
</organism>
<dbReference type="eggNOG" id="arCOG03047">
    <property type="taxonomic scope" value="Archaea"/>
</dbReference>
<dbReference type="RefSeq" id="WP_015590608.1">
    <property type="nucleotide sequence ID" value="NC_021169.1"/>
</dbReference>
<protein>
    <recommendedName>
        <fullName evidence="3">Tetratricopeptide repeat protein</fullName>
    </recommendedName>
</protein>
<dbReference type="STRING" id="387631.Asulf_01006"/>
<dbReference type="EMBL" id="CP005290">
    <property type="protein sequence ID" value="AGK61010.1"/>
    <property type="molecule type" value="Genomic_DNA"/>
</dbReference>
<evidence type="ECO:0000313" key="1">
    <source>
        <dbReference type="EMBL" id="AGK61010.1"/>
    </source>
</evidence>
<name>N0BLF4_9EURY</name>
<dbReference type="KEGG" id="ast:Asulf_01006"/>
<dbReference type="AlphaFoldDB" id="N0BLF4"/>
<reference evidence="1 2" key="1">
    <citation type="journal article" date="2013" name="Genome Announc.">
        <title>Complete Genome Sequence of the Thermophilic and Facultatively Chemolithoautotrophic Sulfate Reducer Archaeoglobus sulfaticallidus Strain PM70-1T.</title>
        <authorList>
            <person name="Stokke R."/>
            <person name="Hocking W.P."/>
            <person name="Steinsbu B.O."/>
            <person name="Steen I.H."/>
        </authorList>
    </citation>
    <scope>NUCLEOTIDE SEQUENCE [LARGE SCALE GENOMIC DNA]</scope>
    <source>
        <strain evidence="1">PM70-1</strain>
    </source>
</reference>
<dbReference type="Proteomes" id="UP000013307">
    <property type="component" value="Chromosome"/>
</dbReference>
<proteinExistence type="predicted"/>
<dbReference type="GeneID" id="15392647"/>
<dbReference type="Gene3D" id="1.25.40.10">
    <property type="entry name" value="Tetratricopeptide repeat domain"/>
    <property type="match status" value="1"/>
</dbReference>
<evidence type="ECO:0000313" key="2">
    <source>
        <dbReference type="Proteomes" id="UP000013307"/>
    </source>
</evidence>
<accession>N0BLF4</accession>
<gene>
    <name evidence="1" type="ORF">Asulf_01006</name>
</gene>
<dbReference type="InterPro" id="IPR011990">
    <property type="entry name" value="TPR-like_helical_dom_sf"/>
</dbReference>
<sequence>MNEFLSDCEAFLDHQDIKLLRALSSDEEVVKSIEKVFEAPEYAGKYLVMLKDRPKALYIIAKLSERISRYFDGENRERVFELFLKSLRLISDLKDKSINQSVFFLVKEAIERRIDDGDYETAALLITEFYHFGFKSQLKRILFKVGEITEKGDFERAINILSRLKQNEVIRELKTQIYIEWGRRYMELKDYLAAEIQLKEALNFAENDLDVKEIKMLLYDALKNQNKFEDAMKQLETIDTSSPIEELKVLREKAKLLLSWAEKSKDVDNALEKYDAAYRIAVKIGDSELARKCLEKANVLKK</sequence>
<evidence type="ECO:0008006" key="3">
    <source>
        <dbReference type="Google" id="ProtNLM"/>
    </source>
</evidence>
<dbReference type="OrthoDB" id="383897at2157"/>
<keyword evidence="2" id="KW-1185">Reference proteome</keyword>